<dbReference type="Proteomes" id="UP000300142">
    <property type="component" value="Unassembled WGS sequence"/>
</dbReference>
<name>A0A480A8P6_9CYAN</name>
<organism evidence="1 2">
    <name type="scientific">Sphaerospermopsis reniformis</name>
    <dbReference type="NCBI Taxonomy" id="531300"/>
    <lineage>
        <taxon>Bacteria</taxon>
        <taxon>Bacillati</taxon>
        <taxon>Cyanobacteriota</taxon>
        <taxon>Cyanophyceae</taxon>
        <taxon>Nostocales</taxon>
        <taxon>Aphanizomenonaceae</taxon>
        <taxon>Sphaerospermopsis</taxon>
    </lineage>
</organism>
<evidence type="ECO:0000313" key="2">
    <source>
        <dbReference type="Proteomes" id="UP000300142"/>
    </source>
</evidence>
<evidence type="ECO:0000313" key="1">
    <source>
        <dbReference type="EMBL" id="GCL40316.1"/>
    </source>
</evidence>
<protein>
    <submittedName>
        <fullName evidence="1">Transposase</fullName>
    </submittedName>
</protein>
<comment type="caution">
    <text evidence="1">The sequence shown here is derived from an EMBL/GenBank/DDBJ whole genome shotgun (WGS) entry which is preliminary data.</text>
</comment>
<reference evidence="2" key="1">
    <citation type="submission" date="2019-02" db="EMBL/GenBank/DDBJ databases">
        <title>Draft genome sequence of Sphaerospermopsis reniformis NIES-1949.</title>
        <authorList>
            <person name="Yamaguchi H."/>
            <person name="Suzuki S."/>
            <person name="Kawachi M."/>
        </authorList>
    </citation>
    <scope>NUCLEOTIDE SEQUENCE [LARGE SCALE GENOMIC DNA]</scope>
    <source>
        <strain evidence="2">NIES-1949</strain>
    </source>
</reference>
<accession>A0A480A8P6</accession>
<keyword evidence="2" id="KW-1185">Reference proteome</keyword>
<sequence>MPSRKDFLSNPYVFLDNISWDNFNESGDLKSQVEAYKNYTGYYPESVHAMH</sequence>
<dbReference type="RefSeq" id="WP_162502010.1">
    <property type="nucleotide sequence ID" value="NZ_BJCE01000655.1"/>
</dbReference>
<dbReference type="EMBL" id="BJCE01000655">
    <property type="protein sequence ID" value="GCL40316.1"/>
    <property type="molecule type" value="Genomic_DNA"/>
</dbReference>
<gene>
    <name evidence="1" type="ORF">SR1949_54540</name>
</gene>
<dbReference type="AlphaFoldDB" id="A0A480A8P6"/>
<proteinExistence type="predicted"/>